<dbReference type="Proteomes" id="UP000189818">
    <property type="component" value="Unassembled WGS sequence"/>
</dbReference>
<sequence length="267" mass="28860">MGDILRDTPAEGVCRLTLNRPDALNSLSYAMYGELIDHLEAVRYDHDVRVVLLTGAGRAFCAGHDTRAGGAPDWVDEGLGKAQWQRRIMDKLGQIPLRMRALPQPVICAVNGATAGAGYALALAADMTIAARSAKFVNAFHNAGTGHELGFSYMLPRLVGAQRAAELMLTGRAVMAEEAERIGLVLRCVDDERLMDEALALADAVMANSPIGIALTKSSMWINADAPSLEAAIELENRAIFMSQSTGDTAEKRKAFFEKRRPNFTGQ</sequence>
<dbReference type="GO" id="GO:0003824">
    <property type="term" value="F:catalytic activity"/>
    <property type="evidence" value="ECO:0007669"/>
    <property type="project" value="UniProtKB-ARBA"/>
</dbReference>
<evidence type="ECO:0000313" key="2">
    <source>
        <dbReference type="EMBL" id="SKB29646.1"/>
    </source>
</evidence>
<dbReference type="InterPro" id="IPR014748">
    <property type="entry name" value="Enoyl-CoA_hydra_C"/>
</dbReference>
<proteinExistence type="inferred from homology"/>
<dbReference type="Pfam" id="PF00378">
    <property type="entry name" value="ECH_1"/>
    <property type="match status" value="1"/>
</dbReference>
<dbReference type="PANTHER" id="PTHR43459:SF1">
    <property type="entry name" value="EG:BACN32G11.4 PROTEIN"/>
    <property type="match status" value="1"/>
</dbReference>
<evidence type="ECO:0000256" key="1">
    <source>
        <dbReference type="ARBA" id="ARBA00005254"/>
    </source>
</evidence>
<dbReference type="RefSeq" id="WP_079646481.1">
    <property type="nucleotide sequence ID" value="NZ_FUYM01000001.1"/>
</dbReference>
<organism evidence="2 3">
    <name type="scientific">Rhizorhabdus histidinilytica</name>
    <dbReference type="NCBI Taxonomy" id="439228"/>
    <lineage>
        <taxon>Bacteria</taxon>
        <taxon>Pseudomonadati</taxon>
        <taxon>Pseudomonadota</taxon>
        <taxon>Alphaproteobacteria</taxon>
        <taxon>Sphingomonadales</taxon>
        <taxon>Sphingomonadaceae</taxon>
        <taxon>Rhizorhabdus</taxon>
    </lineage>
</organism>
<dbReference type="EMBL" id="FUYM01000001">
    <property type="protein sequence ID" value="SKB29646.1"/>
    <property type="molecule type" value="Genomic_DNA"/>
</dbReference>
<dbReference type="InterPro" id="IPR029045">
    <property type="entry name" value="ClpP/crotonase-like_dom_sf"/>
</dbReference>
<dbReference type="OrthoDB" id="9777711at2"/>
<evidence type="ECO:0000313" key="3">
    <source>
        <dbReference type="Proteomes" id="UP000189818"/>
    </source>
</evidence>
<dbReference type="STRING" id="439228.SAMN06295920_101553"/>
<dbReference type="AlphaFoldDB" id="A0A1T5A3V2"/>
<dbReference type="SUPFAM" id="SSF52096">
    <property type="entry name" value="ClpP/crotonase"/>
    <property type="match status" value="1"/>
</dbReference>
<dbReference type="InterPro" id="IPR001753">
    <property type="entry name" value="Enoyl-CoA_hydra/iso"/>
</dbReference>
<dbReference type="PANTHER" id="PTHR43459">
    <property type="entry name" value="ENOYL-COA HYDRATASE"/>
    <property type="match status" value="1"/>
</dbReference>
<dbReference type="Gene3D" id="3.90.226.10">
    <property type="entry name" value="2-enoyl-CoA Hydratase, Chain A, domain 1"/>
    <property type="match status" value="1"/>
</dbReference>
<comment type="similarity">
    <text evidence="1">Belongs to the enoyl-CoA hydratase/isomerase family.</text>
</comment>
<accession>A0A1T5A3V2</accession>
<gene>
    <name evidence="2" type="ORF">SAMN06295920_101553</name>
</gene>
<dbReference type="Gene3D" id="1.10.12.10">
    <property type="entry name" value="Lyase 2-enoyl-coa Hydratase, Chain A, domain 2"/>
    <property type="match status" value="1"/>
</dbReference>
<keyword evidence="3" id="KW-1185">Reference proteome</keyword>
<protein>
    <submittedName>
        <fullName evidence="2">Enoyl-CoA hydratase</fullName>
    </submittedName>
</protein>
<name>A0A1T5A3V2_9SPHN</name>
<dbReference type="CDD" id="cd06558">
    <property type="entry name" value="crotonase-like"/>
    <property type="match status" value="1"/>
</dbReference>
<reference evidence="3" key="1">
    <citation type="submission" date="2017-02" db="EMBL/GenBank/DDBJ databases">
        <authorList>
            <person name="Varghese N."/>
            <person name="Submissions S."/>
        </authorList>
    </citation>
    <scope>NUCLEOTIDE SEQUENCE [LARGE SCALE GENOMIC DNA]</scope>
    <source>
        <strain evidence="3">UM2</strain>
    </source>
</reference>